<dbReference type="PROSITE" id="PS00122">
    <property type="entry name" value="CARBOXYLESTERASE_B_1"/>
    <property type="match status" value="1"/>
</dbReference>
<dbReference type="CDD" id="cd05243">
    <property type="entry name" value="SDR_a5"/>
    <property type="match status" value="1"/>
</dbReference>
<dbReference type="PROSITE" id="PS00941">
    <property type="entry name" value="CARBOXYLESTERASE_B_2"/>
    <property type="match status" value="1"/>
</dbReference>
<dbReference type="EMBL" id="CAMXCT020000733">
    <property type="protein sequence ID" value="CAL1136006.1"/>
    <property type="molecule type" value="Genomic_DNA"/>
</dbReference>
<dbReference type="InterPro" id="IPR050309">
    <property type="entry name" value="Type-B_Carboxylest/Lipase"/>
</dbReference>
<dbReference type="SUPFAM" id="SSF51735">
    <property type="entry name" value="NAD(P)-binding Rossmann-fold domains"/>
    <property type="match status" value="1"/>
</dbReference>
<proteinExistence type="inferred from homology"/>
<comment type="caution">
    <text evidence="6">The sequence shown here is derived from an EMBL/GenBank/DDBJ whole genome shotgun (WGS) entry which is preliminary data.</text>
</comment>
<gene>
    <name evidence="6" type="ORF">C1SCF055_LOCUS10307</name>
</gene>
<dbReference type="GO" id="GO:0016787">
    <property type="term" value="F:hydrolase activity"/>
    <property type="evidence" value="ECO:0007669"/>
    <property type="project" value="UniProtKB-KW"/>
</dbReference>
<dbReference type="PANTHER" id="PTHR11559">
    <property type="entry name" value="CARBOXYLESTERASE"/>
    <property type="match status" value="1"/>
</dbReference>
<dbReference type="OrthoDB" id="423410at2759"/>
<dbReference type="EMBL" id="CAMXCT030000733">
    <property type="protein sequence ID" value="CAL4769943.1"/>
    <property type="molecule type" value="Genomic_DNA"/>
</dbReference>
<evidence type="ECO:0000313" key="9">
    <source>
        <dbReference type="Proteomes" id="UP001152797"/>
    </source>
</evidence>
<evidence type="ECO:0000313" key="8">
    <source>
        <dbReference type="EMBL" id="CAL4769943.1"/>
    </source>
</evidence>
<organism evidence="6">
    <name type="scientific">Cladocopium goreaui</name>
    <dbReference type="NCBI Taxonomy" id="2562237"/>
    <lineage>
        <taxon>Eukaryota</taxon>
        <taxon>Sar</taxon>
        <taxon>Alveolata</taxon>
        <taxon>Dinophyceae</taxon>
        <taxon>Suessiales</taxon>
        <taxon>Symbiodiniaceae</taxon>
        <taxon>Cladocopium</taxon>
    </lineage>
</organism>
<comment type="similarity">
    <text evidence="1">Belongs to the type-B carboxylesterase/lipase family.</text>
</comment>
<evidence type="ECO:0000259" key="4">
    <source>
        <dbReference type="Pfam" id="PF00135"/>
    </source>
</evidence>
<dbReference type="Proteomes" id="UP001152797">
    <property type="component" value="Unassembled WGS sequence"/>
</dbReference>
<name>A0A9P1C2F7_9DINO</name>
<dbReference type="InterPro" id="IPR016040">
    <property type="entry name" value="NAD(P)-bd_dom"/>
</dbReference>
<reference evidence="6" key="1">
    <citation type="submission" date="2022-10" db="EMBL/GenBank/DDBJ databases">
        <authorList>
            <person name="Chen Y."/>
            <person name="Dougan E. K."/>
            <person name="Chan C."/>
            <person name="Rhodes N."/>
            <person name="Thang M."/>
        </authorList>
    </citation>
    <scope>NUCLEOTIDE SEQUENCE</scope>
</reference>
<dbReference type="Pfam" id="PF00135">
    <property type="entry name" value="COesterase"/>
    <property type="match status" value="1"/>
</dbReference>
<dbReference type="Gene3D" id="3.40.50.720">
    <property type="entry name" value="NAD(P)-binding Rossmann-like Domain"/>
    <property type="match status" value="1"/>
</dbReference>
<feature type="signal peptide" evidence="3">
    <location>
        <begin position="1"/>
        <end position="16"/>
    </location>
</feature>
<reference evidence="7" key="2">
    <citation type="submission" date="2024-04" db="EMBL/GenBank/DDBJ databases">
        <authorList>
            <person name="Chen Y."/>
            <person name="Shah S."/>
            <person name="Dougan E. K."/>
            <person name="Thang M."/>
            <person name="Chan C."/>
        </authorList>
    </citation>
    <scope>NUCLEOTIDE SEQUENCE [LARGE SCALE GENOMIC DNA]</scope>
</reference>
<dbReference type="EMBL" id="CAMXCT010000733">
    <property type="protein sequence ID" value="CAI3982631.1"/>
    <property type="molecule type" value="Genomic_DNA"/>
</dbReference>
<dbReference type="Gene3D" id="3.40.50.1820">
    <property type="entry name" value="alpha/beta hydrolase"/>
    <property type="match status" value="1"/>
</dbReference>
<keyword evidence="9" id="KW-1185">Reference proteome</keyword>
<evidence type="ECO:0000256" key="2">
    <source>
        <dbReference type="ARBA" id="ARBA00022801"/>
    </source>
</evidence>
<dbReference type="InterPro" id="IPR029058">
    <property type="entry name" value="AB_hydrolase_fold"/>
</dbReference>
<protein>
    <submittedName>
        <fullName evidence="8">Divinyl chlorophyllide a 8-vinyl-reductase, chloroplastic</fullName>
    </submittedName>
</protein>
<evidence type="ECO:0000256" key="3">
    <source>
        <dbReference type="SAM" id="SignalP"/>
    </source>
</evidence>
<keyword evidence="3" id="KW-0732">Signal</keyword>
<feature type="domain" description="Carboxylesterase type B" evidence="4">
    <location>
        <begin position="19"/>
        <end position="501"/>
    </location>
</feature>
<keyword evidence="2" id="KW-0378">Hydrolase</keyword>
<accession>A0A9P1C2F7</accession>
<dbReference type="Pfam" id="PF13460">
    <property type="entry name" value="NAD_binding_10"/>
    <property type="match status" value="1"/>
</dbReference>
<dbReference type="SUPFAM" id="SSF53474">
    <property type="entry name" value="alpha/beta-Hydrolases"/>
    <property type="match status" value="1"/>
</dbReference>
<dbReference type="InterPro" id="IPR019826">
    <property type="entry name" value="Carboxylesterase_B_AS"/>
</dbReference>
<evidence type="ECO:0000313" key="6">
    <source>
        <dbReference type="EMBL" id="CAI3982631.1"/>
    </source>
</evidence>
<feature type="domain" description="NAD(P)-binding" evidence="5">
    <location>
        <begin position="616"/>
        <end position="817"/>
    </location>
</feature>
<sequence length="870" mass="94188">MALWPWLLIGLATSLATERPEVTAPLGRLRGISKGEVHVFRGVPYAQAPLGELRWRPPVPFLPWQGVRDASHYGNRCMSAGDKESREDCLFLNVYTPRETSETTSQLPCGFEYGSSDLYNGSSLVNFWRSQQSPALLVTINYRLNIFGFLGSDKLRYRDPLRSTGNYGIQDQRMALRWVQENIGAFGGDPKKVTIFGQSAGAASVSVHLSMPQSFGLYAGALMESGGFSGWTAQSMSRKELWFQRLMNQTQCQDSDCLLTLPTEELFSAYLAIPQGRCCNESLLGDPFIPWAPAIDGVELQAHPLDLLLEEKVNQVPMVIGSTVDDGAGFFRKDYNLSGADFLTLFESKYKSSRAPAELYSSESHDCVPGLGDGWWSAERVVTDQNFFCSSHFARRTLAPSTPIFGYLFAHSKGGNPVVTHSDDLPFVFMDLPKNASSEDHQLAADVAMSWNRFAASGQPDAPDAWPRQSSKAAPILKFQVSSKGGNQVMDGNFRDQQCAFMIRWLNSTLLDDFTAATSVAICGLGACLSSLLDLPGRVGCDGPTQQRAAAVIGTERGAAPCTPRARLNGAAALCAAAATWAGQKTRRRGRFMARRVKAANVASLEGPKMCIVVFGGTGYIGRAAVLELAARGHKVVVCTRGSSGIGGKQSLQDVQESFAGQGDITVMEADVTDPAALDKLYGSLQAQGAVCCLASRSGGRQDSFDIDYQATVNCVEASRKAGLQQFVLLSAVCVQRPLLAFQEAKLQAEAELCKEGQEMAYSIVRPTAFFKSLLGQVKGVKGGAPFVMFGDGTEVRCKPISEEDLASFMADCFWDPAKKNQILPIGGPGRPLRRSISTCLASAQKHGSDWGGQELGLALYQPKLAMDNP</sequence>
<dbReference type="InterPro" id="IPR036291">
    <property type="entry name" value="NAD(P)-bd_dom_sf"/>
</dbReference>
<evidence type="ECO:0000313" key="7">
    <source>
        <dbReference type="EMBL" id="CAL1136006.1"/>
    </source>
</evidence>
<dbReference type="InterPro" id="IPR002018">
    <property type="entry name" value="CarbesteraseB"/>
</dbReference>
<evidence type="ECO:0000259" key="5">
    <source>
        <dbReference type="Pfam" id="PF13460"/>
    </source>
</evidence>
<feature type="chain" id="PRO_5043270023" evidence="3">
    <location>
        <begin position="17"/>
        <end position="870"/>
    </location>
</feature>
<evidence type="ECO:0000256" key="1">
    <source>
        <dbReference type="ARBA" id="ARBA00005964"/>
    </source>
</evidence>
<dbReference type="InterPro" id="IPR019819">
    <property type="entry name" value="Carboxylesterase_B_CS"/>
</dbReference>
<dbReference type="AlphaFoldDB" id="A0A9P1C2F7"/>